<protein>
    <submittedName>
        <fullName evidence="1">Uncharacterized protein</fullName>
    </submittedName>
</protein>
<reference evidence="1" key="1">
    <citation type="submission" date="2017-07" db="EMBL/GenBank/DDBJ databases">
        <title>Taro Niue Genome Assembly and Annotation.</title>
        <authorList>
            <person name="Atibalentja N."/>
            <person name="Keating K."/>
            <person name="Fields C.J."/>
        </authorList>
    </citation>
    <scope>NUCLEOTIDE SEQUENCE</scope>
    <source>
        <strain evidence="1">Niue_2</strain>
        <tissue evidence="1">Leaf</tissue>
    </source>
</reference>
<name>A0A843WUE4_COLES</name>
<organism evidence="1 2">
    <name type="scientific">Colocasia esculenta</name>
    <name type="common">Wild taro</name>
    <name type="synonym">Arum esculentum</name>
    <dbReference type="NCBI Taxonomy" id="4460"/>
    <lineage>
        <taxon>Eukaryota</taxon>
        <taxon>Viridiplantae</taxon>
        <taxon>Streptophyta</taxon>
        <taxon>Embryophyta</taxon>
        <taxon>Tracheophyta</taxon>
        <taxon>Spermatophyta</taxon>
        <taxon>Magnoliopsida</taxon>
        <taxon>Liliopsida</taxon>
        <taxon>Araceae</taxon>
        <taxon>Aroideae</taxon>
        <taxon>Colocasieae</taxon>
        <taxon>Colocasia</taxon>
    </lineage>
</organism>
<gene>
    <name evidence="1" type="ORF">Taro_047121</name>
</gene>
<dbReference type="PANTHER" id="PTHR36763">
    <property type="entry name" value="EXPRESSED PROTEIN"/>
    <property type="match status" value="1"/>
</dbReference>
<dbReference type="EMBL" id="NMUH01005998">
    <property type="protein sequence ID" value="MQM14192.1"/>
    <property type="molecule type" value="Genomic_DNA"/>
</dbReference>
<dbReference type="AlphaFoldDB" id="A0A843WUE4"/>
<sequence length="234" mass="26598">MASASASSASRQGASLQSSGMLPREQLVYLFNRFAFLTSSPDVKQRIKEAVRDKQTTIGVLQDGWLWESGSARAWLIWSLKFIQGCGKLRLFSMQEAVAVTTTIQEEILLEMGIDPGFGIACLGKVNTIYEDDRDLMIQFYRFVAKEELACDEAELEPDEFAEKMYMQQKLQEEQLEMLKSIRKYSPGDQTLILEKLHQQMESSNFDNSIAVLTPEQIQETVQTHGPPFKNRAR</sequence>
<comment type="caution">
    <text evidence="1">The sequence shown here is derived from an EMBL/GenBank/DDBJ whole genome shotgun (WGS) entry which is preliminary data.</text>
</comment>
<evidence type="ECO:0000313" key="2">
    <source>
        <dbReference type="Proteomes" id="UP000652761"/>
    </source>
</evidence>
<accession>A0A843WUE4</accession>
<evidence type="ECO:0000313" key="1">
    <source>
        <dbReference type="EMBL" id="MQM14192.1"/>
    </source>
</evidence>
<dbReference type="OrthoDB" id="1867012at2759"/>
<dbReference type="PANTHER" id="PTHR36763:SF1">
    <property type="entry name" value="EXPRESSED PROTEIN"/>
    <property type="match status" value="1"/>
</dbReference>
<proteinExistence type="predicted"/>
<dbReference type="Proteomes" id="UP000652761">
    <property type="component" value="Unassembled WGS sequence"/>
</dbReference>
<keyword evidence="2" id="KW-1185">Reference proteome</keyword>